<organism evidence="1 2">
    <name type="scientific">Agrocybe pediades</name>
    <dbReference type="NCBI Taxonomy" id="84607"/>
    <lineage>
        <taxon>Eukaryota</taxon>
        <taxon>Fungi</taxon>
        <taxon>Dikarya</taxon>
        <taxon>Basidiomycota</taxon>
        <taxon>Agaricomycotina</taxon>
        <taxon>Agaricomycetes</taxon>
        <taxon>Agaricomycetidae</taxon>
        <taxon>Agaricales</taxon>
        <taxon>Agaricineae</taxon>
        <taxon>Strophariaceae</taxon>
        <taxon>Agrocybe</taxon>
    </lineage>
</organism>
<protein>
    <recommendedName>
        <fullName evidence="3">Agroclavine dehydrogenase</fullName>
    </recommendedName>
</protein>
<dbReference type="SUPFAM" id="SSF51735">
    <property type="entry name" value="NAD(P)-binding Rossmann-fold domains"/>
    <property type="match status" value="1"/>
</dbReference>
<proteinExistence type="predicted"/>
<evidence type="ECO:0008006" key="3">
    <source>
        <dbReference type="Google" id="ProtNLM"/>
    </source>
</evidence>
<comment type="caution">
    <text evidence="1">The sequence shown here is derived from an EMBL/GenBank/DDBJ whole genome shotgun (WGS) entry which is preliminary data.</text>
</comment>
<dbReference type="AlphaFoldDB" id="A0A8H4VP17"/>
<reference evidence="1 2" key="1">
    <citation type="submission" date="2019-12" db="EMBL/GenBank/DDBJ databases">
        <authorList>
            <person name="Floudas D."/>
            <person name="Bentzer J."/>
            <person name="Ahren D."/>
            <person name="Johansson T."/>
            <person name="Persson P."/>
            <person name="Tunlid A."/>
        </authorList>
    </citation>
    <scope>NUCLEOTIDE SEQUENCE [LARGE SCALE GENOMIC DNA]</scope>
    <source>
        <strain evidence="1 2">CBS 102.39</strain>
    </source>
</reference>
<dbReference type="Gene3D" id="3.40.50.720">
    <property type="entry name" value="NAD(P)-binding Rossmann-like Domain"/>
    <property type="match status" value="1"/>
</dbReference>
<evidence type="ECO:0000313" key="2">
    <source>
        <dbReference type="Proteomes" id="UP000521872"/>
    </source>
</evidence>
<dbReference type="InterPro" id="IPR036291">
    <property type="entry name" value="NAD(P)-bd_dom_sf"/>
</dbReference>
<dbReference type="PANTHER" id="PTHR43162:SF1">
    <property type="entry name" value="PRESTALK A DIFFERENTIATION PROTEIN A"/>
    <property type="match status" value="1"/>
</dbReference>
<sequence length="283" mass="31622">MTTLITGGTGKTGSILARLLHAAGKPFLIASRTGKAPEPFKAVKFDWFDATTFEDPFKLSADVDRVYLIIPLVLDPLPVMKPFIDLAVSKGVKRFIFMSTSSTNAGDELHGKVHQYLLDIGVGYGVLRPTGFMENFGQHPWFVKTIKESSELVSAYQDGRIPYVACEDIAQAAFEMLTAGESPNKDIYVLGPTLYSNDEALALLSSVLGREIKHRRNTVAEQEEFYKTKFAFPPELAKVLSQRDKQIADGFQESLVNEPEDKKFIGKKTLLQYFQENSELWTK</sequence>
<evidence type="ECO:0000313" key="1">
    <source>
        <dbReference type="EMBL" id="KAF4616722.1"/>
    </source>
</evidence>
<dbReference type="EMBL" id="JAACJL010000031">
    <property type="protein sequence ID" value="KAF4616722.1"/>
    <property type="molecule type" value="Genomic_DNA"/>
</dbReference>
<name>A0A8H4VP17_9AGAR</name>
<dbReference type="Proteomes" id="UP000521872">
    <property type="component" value="Unassembled WGS sequence"/>
</dbReference>
<dbReference type="PANTHER" id="PTHR43162">
    <property type="match status" value="1"/>
</dbReference>
<accession>A0A8H4VP17</accession>
<dbReference type="Gene3D" id="3.90.25.10">
    <property type="entry name" value="UDP-galactose 4-epimerase, domain 1"/>
    <property type="match status" value="1"/>
</dbReference>
<gene>
    <name evidence="1" type="ORF">D9613_008440</name>
</gene>
<keyword evidence="2" id="KW-1185">Reference proteome</keyword>
<dbReference type="InterPro" id="IPR051604">
    <property type="entry name" value="Ergot_Alk_Oxidoreductase"/>
</dbReference>